<feature type="domain" description="Histidine kinase" evidence="4">
    <location>
        <begin position="292"/>
        <end position="439"/>
    </location>
</feature>
<dbReference type="InterPro" id="IPR005467">
    <property type="entry name" value="His_kinase_dom"/>
</dbReference>
<evidence type="ECO:0000256" key="1">
    <source>
        <dbReference type="ARBA" id="ARBA00022777"/>
    </source>
</evidence>
<evidence type="ECO:0000313" key="6">
    <source>
        <dbReference type="Proteomes" id="UP001519307"/>
    </source>
</evidence>
<dbReference type="Gene3D" id="3.30.565.10">
    <property type="entry name" value="Histidine kinase-like ATPase, C-terminal domain"/>
    <property type="match status" value="1"/>
</dbReference>
<evidence type="ECO:0000256" key="3">
    <source>
        <dbReference type="SAM" id="Phobius"/>
    </source>
</evidence>
<protein>
    <submittedName>
        <fullName evidence="5">Signal transduction histidine kinase</fullName>
    </submittedName>
</protein>
<dbReference type="Gene3D" id="1.10.287.130">
    <property type="match status" value="1"/>
</dbReference>
<keyword evidence="3" id="KW-1133">Transmembrane helix</keyword>
<dbReference type="RefSeq" id="WP_209703146.1">
    <property type="nucleotide sequence ID" value="NZ_JAGGLM010000025.1"/>
</dbReference>
<dbReference type="GO" id="GO:0016301">
    <property type="term" value="F:kinase activity"/>
    <property type="evidence" value="ECO:0007669"/>
    <property type="project" value="UniProtKB-KW"/>
</dbReference>
<organism evidence="5 6">
    <name type="scientific">Clostridium algifaecis</name>
    <dbReference type="NCBI Taxonomy" id="1472040"/>
    <lineage>
        <taxon>Bacteria</taxon>
        <taxon>Bacillati</taxon>
        <taxon>Bacillota</taxon>
        <taxon>Clostridia</taxon>
        <taxon>Eubacteriales</taxon>
        <taxon>Clostridiaceae</taxon>
        <taxon>Clostridium</taxon>
    </lineage>
</organism>
<dbReference type="InterPro" id="IPR003594">
    <property type="entry name" value="HATPase_dom"/>
</dbReference>
<dbReference type="PANTHER" id="PTHR40448">
    <property type="entry name" value="TWO-COMPONENT SENSOR HISTIDINE KINASE"/>
    <property type="match status" value="1"/>
</dbReference>
<evidence type="ECO:0000259" key="4">
    <source>
        <dbReference type="PROSITE" id="PS50109"/>
    </source>
</evidence>
<dbReference type="SMART" id="SM00387">
    <property type="entry name" value="HATPase_c"/>
    <property type="match status" value="1"/>
</dbReference>
<feature type="transmembrane region" description="Helical" evidence="3">
    <location>
        <begin position="81"/>
        <end position="103"/>
    </location>
</feature>
<feature type="transmembrane region" description="Helical" evidence="3">
    <location>
        <begin position="36"/>
        <end position="53"/>
    </location>
</feature>
<keyword evidence="3" id="KW-0472">Membrane</keyword>
<dbReference type="EMBL" id="JAGGLM010000025">
    <property type="protein sequence ID" value="MBP2033900.1"/>
    <property type="molecule type" value="Genomic_DNA"/>
</dbReference>
<dbReference type="InterPro" id="IPR036890">
    <property type="entry name" value="HATPase_C_sf"/>
</dbReference>
<sequence length="442" mass="51362">MNALREIILDCIESLLLLGIFEALYNKKKFIVKNKLRSILFCIIFVFATYWSTFNLPNAYHSLFISVFDILLLACITRIKIFTSAIILSVFIIMLSVTEYSTQTVEMFLFNINLDQIFLNPKYLATFLIISKMLQILIVLLLFKFSKYFAKFKLFQQKSILFSNLIIQAGILSLFIFSINYGIFNIKNAKIFNILIFILYFILLVMGFKELKEWEKVINIESSYKVQEHQIKNMEEIISIIRQEKHDFANHVNVIWGLCLLNKPNTVERIKNYVTGISDNIHSAFKFFNTGNEYLDGLLSIKNNYAMKNNIDFNITIDEPFSSIKIKENELISIISNLVDNAFEAFQLKANIENKKISVNTFIKDENFYVKISNNGDMIPQNIKSKIFDKGFSTKTKKSSDHGFGLYITKQLIEQNKGCITLESTSEKTKFLIKFEIKETDI</sequence>
<keyword evidence="1 5" id="KW-0418">Kinase</keyword>
<comment type="caution">
    <text evidence="5">The sequence shown here is derived from an EMBL/GenBank/DDBJ whole genome shotgun (WGS) entry which is preliminary data.</text>
</comment>
<dbReference type="Pfam" id="PF02518">
    <property type="entry name" value="HATPase_c"/>
    <property type="match status" value="1"/>
</dbReference>
<evidence type="ECO:0000256" key="2">
    <source>
        <dbReference type="ARBA" id="ARBA00023012"/>
    </source>
</evidence>
<dbReference type="Proteomes" id="UP001519307">
    <property type="component" value="Unassembled WGS sequence"/>
</dbReference>
<dbReference type="InterPro" id="IPR039506">
    <property type="entry name" value="SPOB_a"/>
</dbReference>
<keyword evidence="6" id="KW-1185">Reference proteome</keyword>
<dbReference type="PANTHER" id="PTHR40448:SF1">
    <property type="entry name" value="TWO-COMPONENT SENSOR HISTIDINE KINASE"/>
    <property type="match status" value="1"/>
</dbReference>
<feature type="transmembrane region" description="Helical" evidence="3">
    <location>
        <begin position="190"/>
        <end position="208"/>
    </location>
</feature>
<dbReference type="PROSITE" id="PS50109">
    <property type="entry name" value="HIS_KIN"/>
    <property type="match status" value="1"/>
</dbReference>
<proteinExistence type="predicted"/>
<evidence type="ECO:0000313" key="5">
    <source>
        <dbReference type="EMBL" id="MBP2033900.1"/>
    </source>
</evidence>
<keyword evidence="3" id="KW-0812">Transmembrane</keyword>
<accession>A0ABS4KV24</accession>
<name>A0ABS4KV24_9CLOT</name>
<feature type="transmembrane region" description="Helical" evidence="3">
    <location>
        <begin position="164"/>
        <end position="184"/>
    </location>
</feature>
<gene>
    <name evidence="5" type="ORF">J2Z42_002613</name>
</gene>
<keyword evidence="1 5" id="KW-0808">Transferase</keyword>
<dbReference type="Pfam" id="PF14689">
    <property type="entry name" value="SPOB_a"/>
    <property type="match status" value="1"/>
</dbReference>
<feature type="transmembrane region" description="Helical" evidence="3">
    <location>
        <begin position="123"/>
        <end position="143"/>
    </location>
</feature>
<dbReference type="SUPFAM" id="SSF55874">
    <property type="entry name" value="ATPase domain of HSP90 chaperone/DNA topoisomerase II/histidine kinase"/>
    <property type="match status" value="1"/>
</dbReference>
<reference evidence="5 6" key="1">
    <citation type="submission" date="2021-03" db="EMBL/GenBank/DDBJ databases">
        <title>Genomic Encyclopedia of Type Strains, Phase IV (KMG-IV): sequencing the most valuable type-strain genomes for metagenomic binning, comparative biology and taxonomic classification.</title>
        <authorList>
            <person name="Goeker M."/>
        </authorList>
    </citation>
    <scope>NUCLEOTIDE SEQUENCE [LARGE SCALE GENOMIC DNA]</scope>
    <source>
        <strain evidence="5 6">DSM 28783</strain>
    </source>
</reference>
<keyword evidence="2" id="KW-0902">Two-component regulatory system</keyword>